<dbReference type="GO" id="GO:0015920">
    <property type="term" value="P:lipopolysaccharide transport"/>
    <property type="evidence" value="ECO:0007669"/>
    <property type="project" value="TreeGrafter"/>
</dbReference>
<reference evidence="4 6" key="1">
    <citation type="submission" date="2019-12" db="EMBL/GenBank/DDBJ databases">
        <title>Genomic-based taxomic classification of the family Erythrobacteraceae.</title>
        <authorList>
            <person name="Xu L."/>
        </authorList>
    </citation>
    <scope>NUCLEOTIDE SEQUENCE [LARGE SCALE GENOMIC DNA]</scope>
    <source>
        <strain evidence="4 6">JCM 16677</strain>
    </source>
</reference>
<evidence type="ECO:0000256" key="2">
    <source>
        <dbReference type="SAM" id="MobiDB-lite"/>
    </source>
</evidence>
<proteinExistence type="predicted"/>
<dbReference type="AlphaFoldDB" id="A0A845AQG0"/>
<dbReference type="GO" id="GO:0017089">
    <property type="term" value="F:glycolipid transfer activity"/>
    <property type="evidence" value="ECO:0007669"/>
    <property type="project" value="TreeGrafter"/>
</dbReference>
<dbReference type="PANTHER" id="PTHR36504:SF1">
    <property type="entry name" value="LIPOPOLYSACCHARIDE EXPORT SYSTEM PROTEIN LPTA"/>
    <property type="match status" value="1"/>
</dbReference>
<feature type="domain" description="Organic solvent tolerance-like N-terminal" evidence="3">
    <location>
        <begin position="46"/>
        <end position="149"/>
    </location>
</feature>
<dbReference type="EMBL" id="WTYE01000001">
    <property type="protein sequence ID" value="MXP31111.1"/>
    <property type="molecule type" value="Genomic_DNA"/>
</dbReference>
<dbReference type="Pfam" id="PF03968">
    <property type="entry name" value="LptD_N"/>
    <property type="match status" value="1"/>
</dbReference>
<accession>A0A845AQG0</accession>
<dbReference type="Gene3D" id="2.60.450.10">
    <property type="entry name" value="Lipopolysaccharide (LPS) transport protein A like domain"/>
    <property type="match status" value="1"/>
</dbReference>
<keyword evidence="1" id="KW-0732">Signal</keyword>
<dbReference type="Proteomes" id="UP000446786">
    <property type="component" value="Unassembled WGS sequence"/>
</dbReference>
<dbReference type="OrthoDB" id="9811926at2"/>
<name>A0A845AQG0_9SPHN</name>
<dbReference type="PANTHER" id="PTHR36504">
    <property type="entry name" value="LIPOPOLYSACCHARIDE EXPORT SYSTEM PROTEIN LPTA"/>
    <property type="match status" value="1"/>
</dbReference>
<sequence length="185" mass="19565">MMSLTRRTLQSFAIGFALTCTVVGGIQLQAQAIAGHNSNAPVNYAANRIELQDRQNRVVLSGNVQIDQANLRLRAARTIVNYSDAGSLSIQRIMATGGVTVTRGNETARGEVAVYDFNRRIITMAGNVRLNRGGDTLNGGRLVIDLRSGVSSVDGRASGSSSVSAEPQVQESGGRVTGSFSVPEN</sequence>
<dbReference type="GO" id="GO:0009279">
    <property type="term" value="C:cell outer membrane"/>
    <property type="evidence" value="ECO:0007669"/>
    <property type="project" value="TreeGrafter"/>
</dbReference>
<gene>
    <name evidence="4" type="ORF">GRI94_04645</name>
    <name evidence="5" type="ORF">GRI94_18735</name>
</gene>
<comment type="caution">
    <text evidence="4">The sequence shown here is derived from an EMBL/GenBank/DDBJ whole genome shotgun (WGS) entry which is preliminary data.</text>
</comment>
<feature type="compositionally biased region" description="Low complexity" evidence="2">
    <location>
        <begin position="152"/>
        <end position="165"/>
    </location>
</feature>
<evidence type="ECO:0000313" key="6">
    <source>
        <dbReference type="Proteomes" id="UP000446786"/>
    </source>
</evidence>
<evidence type="ECO:0000256" key="1">
    <source>
        <dbReference type="ARBA" id="ARBA00022729"/>
    </source>
</evidence>
<feature type="region of interest" description="Disordered" evidence="2">
    <location>
        <begin position="152"/>
        <end position="185"/>
    </location>
</feature>
<evidence type="ECO:0000259" key="3">
    <source>
        <dbReference type="Pfam" id="PF03968"/>
    </source>
</evidence>
<keyword evidence="6" id="KW-1185">Reference proteome</keyword>
<evidence type="ECO:0000313" key="5">
    <source>
        <dbReference type="EMBL" id="MXP33871.1"/>
    </source>
</evidence>
<dbReference type="RefSeq" id="WP_160778584.1">
    <property type="nucleotide sequence ID" value="NZ_BAAAZF010000001.1"/>
</dbReference>
<dbReference type="GO" id="GO:0030288">
    <property type="term" value="C:outer membrane-bounded periplasmic space"/>
    <property type="evidence" value="ECO:0007669"/>
    <property type="project" value="TreeGrafter"/>
</dbReference>
<dbReference type="EMBL" id="WTYE01000001">
    <property type="protein sequence ID" value="MXP33871.1"/>
    <property type="molecule type" value="Genomic_DNA"/>
</dbReference>
<organism evidence="4 6">
    <name type="scientific">Parerythrobacter jejuensis</name>
    <dbReference type="NCBI Taxonomy" id="795812"/>
    <lineage>
        <taxon>Bacteria</taxon>
        <taxon>Pseudomonadati</taxon>
        <taxon>Pseudomonadota</taxon>
        <taxon>Alphaproteobacteria</taxon>
        <taxon>Sphingomonadales</taxon>
        <taxon>Erythrobacteraceae</taxon>
        <taxon>Parerythrobacter</taxon>
    </lineage>
</organism>
<protein>
    <submittedName>
        <fullName evidence="4">OstA family protein</fullName>
    </submittedName>
</protein>
<dbReference type="InterPro" id="IPR005653">
    <property type="entry name" value="OstA-like_N"/>
</dbReference>
<dbReference type="InterPro" id="IPR052037">
    <property type="entry name" value="LPS_export_LptA"/>
</dbReference>
<evidence type="ECO:0000313" key="4">
    <source>
        <dbReference type="EMBL" id="MXP31111.1"/>
    </source>
</evidence>